<dbReference type="AlphaFoldDB" id="A0AAU8LZI4"/>
<feature type="transmembrane region" description="Helical" evidence="1">
    <location>
        <begin position="48"/>
        <end position="66"/>
    </location>
</feature>
<dbReference type="KEGG" id="eaj:Q3M24_09765"/>
<reference evidence="2" key="2">
    <citation type="submission" date="2024-06" db="EMBL/GenBank/DDBJ databases">
        <authorList>
            <person name="Plum-Jensen L.E."/>
            <person name="Schramm A."/>
            <person name="Marshall I.P.G."/>
        </authorList>
    </citation>
    <scope>NUCLEOTIDE SEQUENCE</scope>
    <source>
        <strain evidence="2">Rat1</strain>
    </source>
</reference>
<protein>
    <submittedName>
        <fullName evidence="2">Uncharacterized protein</fullName>
    </submittedName>
</protein>
<keyword evidence="1" id="KW-0472">Membrane</keyword>
<feature type="transmembrane region" description="Helical" evidence="1">
    <location>
        <begin position="6"/>
        <end position="27"/>
    </location>
</feature>
<evidence type="ECO:0000256" key="1">
    <source>
        <dbReference type="SAM" id="Phobius"/>
    </source>
</evidence>
<name>A0AAU8LZI4_9BACT</name>
<dbReference type="EMBL" id="CP159373">
    <property type="protein sequence ID" value="XCN74996.1"/>
    <property type="molecule type" value="Genomic_DNA"/>
</dbReference>
<proteinExistence type="predicted"/>
<reference evidence="2" key="1">
    <citation type="journal article" date="2024" name="Syst. Appl. Microbiol.">
        <title>First single-strain enrichments of Electrothrix cable bacteria, description of E. aestuarii sp. nov. and E. rattekaaiensis sp. nov., and proposal of a cable bacteria taxonomy following the rules of the SeqCode.</title>
        <authorList>
            <person name="Plum-Jensen L.E."/>
            <person name="Schramm A."/>
            <person name="Marshall I.P.G."/>
        </authorList>
    </citation>
    <scope>NUCLEOTIDE SEQUENCE</scope>
    <source>
        <strain evidence="2">Rat1</strain>
    </source>
</reference>
<keyword evidence="1" id="KW-0812">Transmembrane</keyword>
<keyword evidence="1" id="KW-1133">Transmembrane helix</keyword>
<sequence>MVKPFMIQRCLAFIGGMSAWGLGYRVYTEGGFRSSKYQMYISYEGMRTPIALLMFCIGIISLYSSVRIKSDMPEEYICTECEEVEIFPHDKNKTYHCPQCGGEMEVLFGFYDRHLEKKDLDK</sequence>
<evidence type="ECO:0000313" key="2">
    <source>
        <dbReference type="EMBL" id="XCN74996.1"/>
    </source>
</evidence>
<accession>A0AAU8LZI4</accession>
<gene>
    <name evidence="2" type="ORF">Q3M24_09765</name>
</gene>
<organism evidence="2">
    <name type="scientific">Candidatus Electrothrix aestuarii</name>
    <dbReference type="NCBI Taxonomy" id="3062594"/>
    <lineage>
        <taxon>Bacteria</taxon>
        <taxon>Pseudomonadati</taxon>
        <taxon>Thermodesulfobacteriota</taxon>
        <taxon>Desulfobulbia</taxon>
        <taxon>Desulfobulbales</taxon>
        <taxon>Desulfobulbaceae</taxon>
        <taxon>Candidatus Electrothrix</taxon>
    </lineage>
</organism>